<dbReference type="WBParaSite" id="SMTH1_28050.2">
    <property type="protein sequence ID" value="SMTH1_28050.2"/>
    <property type="gene ID" value="SMTH1_28050"/>
</dbReference>
<keyword evidence="2" id="KW-0812">Transmembrane</keyword>
<protein>
    <submittedName>
        <fullName evidence="4">Uncharacterized protein</fullName>
    </submittedName>
</protein>
<keyword evidence="2" id="KW-1133">Transmembrane helix</keyword>
<evidence type="ECO:0000313" key="4">
    <source>
        <dbReference type="WBParaSite" id="SMTH1_28050.2"/>
    </source>
</evidence>
<sequence length="114" mass="11901">MNRSVWTVITCTMLLVVICNFNTMKAAPANNTQVPAKTTPKPAAPSTPKPAAPSTAKLQPNLPVKNAAPTTPKPAAPSTKRPHDERGVMAAATAPIILGLVGQVIGYIMQYIAS</sequence>
<feature type="compositionally biased region" description="Low complexity" evidence="1">
    <location>
        <begin position="52"/>
        <end position="70"/>
    </location>
</feature>
<feature type="transmembrane region" description="Helical" evidence="2">
    <location>
        <begin position="88"/>
        <end position="113"/>
    </location>
</feature>
<feature type="transmembrane region" description="Helical" evidence="2">
    <location>
        <begin position="6"/>
        <end position="23"/>
    </location>
</feature>
<proteinExistence type="predicted"/>
<dbReference type="AlphaFoldDB" id="A0AA85B2N9"/>
<name>A0AA85B2N9_9TREM</name>
<evidence type="ECO:0000256" key="2">
    <source>
        <dbReference type="SAM" id="Phobius"/>
    </source>
</evidence>
<evidence type="ECO:0000313" key="3">
    <source>
        <dbReference type="Proteomes" id="UP000050791"/>
    </source>
</evidence>
<reference evidence="4" key="1">
    <citation type="submission" date="2023-11" db="UniProtKB">
        <authorList>
            <consortium name="WormBaseParasite"/>
        </authorList>
    </citation>
    <scope>IDENTIFICATION</scope>
</reference>
<evidence type="ECO:0000256" key="1">
    <source>
        <dbReference type="SAM" id="MobiDB-lite"/>
    </source>
</evidence>
<dbReference type="Proteomes" id="UP000050791">
    <property type="component" value="Unassembled WGS sequence"/>
</dbReference>
<accession>A0AA85B2N9</accession>
<feature type="compositionally biased region" description="Pro residues" evidence="1">
    <location>
        <begin position="42"/>
        <end position="51"/>
    </location>
</feature>
<feature type="region of interest" description="Disordered" evidence="1">
    <location>
        <begin position="29"/>
        <end position="87"/>
    </location>
</feature>
<organism evidence="3 4">
    <name type="scientific">Schistosoma mattheei</name>
    <dbReference type="NCBI Taxonomy" id="31246"/>
    <lineage>
        <taxon>Eukaryota</taxon>
        <taxon>Metazoa</taxon>
        <taxon>Spiralia</taxon>
        <taxon>Lophotrochozoa</taxon>
        <taxon>Platyhelminthes</taxon>
        <taxon>Trematoda</taxon>
        <taxon>Digenea</taxon>
        <taxon>Strigeidida</taxon>
        <taxon>Schistosomatoidea</taxon>
        <taxon>Schistosomatidae</taxon>
        <taxon>Schistosoma</taxon>
    </lineage>
</organism>
<keyword evidence="2" id="KW-0472">Membrane</keyword>